<feature type="compositionally biased region" description="Low complexity" evidence="1">
    <location>
        <begin position="48"/>
        <end position="61"/>
    </location>
</feature>
<comment type="caution">
    <text evidence="2">The sequence shown here is derived from an EMBL/GenBank/DDBJ whole genome shotgun (WGS) entry which is preliminary data.</text>
</comment>
<proteinExistence type="predicted"/>
<accession>G4TLS4</accession>
<keyword evidence="3" id="KW-1185">Reference proteome</keyword>
<dbReference type="HOGENOM" id="CLU_1768822_0_0_1"/>
<feature type="region of interest" description="Disordered" evidence="1">
    <location>
        <begin position="19"/>
        <end position="118"/>
    </location>
</feature>
<evidence type="ECO:0000313" key="3">
    <source>
        <dbReference type="Proteomes" id="UP000007148"/>
    </source>
</evidence>
<name>G4TLS4_SERID</name>
<gene>
    <name evidence="2" type="ORF">PIIN_06201</name>
</gene>
<dbReference type="InParanoid" id="G4TLS4"/>
<reference evidence="2 3" key="1">
    <citation type="journal article" date="2011" name="PLoS Pathog.">
        <title>Endophytic Life Strategies Decoded by Genome and Transcriptome Analyses of the Mutualistic Root Symbiont Piriformospora indica.</title>
        <authorList>
            <person name="Zuccaro A."/>
            <person name="Lahrmann U."/>
            <person name="Guldener U."/>
            <person name="Langen G."/>
            <person name="Pfiffi S."/>
            <person name="Biedenkopf D."/>
            <person name="Wong P."/>
            <person name="Samans B."/>
            <person name="Grimm C."/>
            <person name="Basiewicz M."/>
            <person name="Murat C."/>
            <person name="Martin F."/>
            <person name="Kogel K.H."/>
        </authorList>
    </citation>
    <scope>NUCLEOTIDE SEQUENCE [LARGE SCALE GENOMIC DNA]</scope>
    <source>
        <strain evidence="2 3">DSM 11827</strain>
    </source>
</reference>
<evidence type="ECO:0000256" key="1">
    <source>
        <dbReference type="SAM" id="MobiDB-lite"/>
    </source>
</evidence>
<sequence length="147" mass="16122">MSASNLVSASNTAPLVLPSAASKATEPPALLAAHDARPKRLPRIPMASKRSSSSTFSNSSVSDRDHPLHHKSPPPALNHEAPTRGLGSANVPLRPNPIRPLQTPRGNESSHLRGQEREAYNRKRDLRLAHYKQVDAFKLHVEDVLWI</sequence>
<dbReference type="EMBL" id="CAFZ01000156">
    <property type="protein sequence ID" value="CCA72267.1"/>
    <property type="molecule type" value="Genomic_DNA"/>
</dbReference>
<dbReference type="OrthoDB" id="10316557at2759"/>
<feature type="compositionally biased region" description="Basic and acidic residues" evidence="1">
    <location>
        <begin position="108"/>
        <end position="118"/>
    </location>
</feature>
<dbReference type="Proteomes" id="UP000007148">
    <property type="component" value="Unassembled WGS sequence"/>
</dbReference>
<protein>
    <submittedName>
        <fullName evidence="2">Uncharacterized protein</fullName>
    </submittedName>
</protein>
<organism evidence="2 3">
    <name type="scientific">Serendipita indica (strain DSM 11827)</name>
    <name type="common">Root endophyte fungus</name>
    <name type="synonym">Piriformospora indica</name>
    <dbReference type="NCBI Taxonomy" id="1109443"/>
    <lineage>
        <taxon>Eukaryota</taxon>
        <taxon>Fungi</taxon>
        <taxon>Dikarya</taxon>
        <taxon>Basidiomycota</taxon>
        <taxon>Agaricomycotina</taxon>
        <taxon>Agaricomycetes</taxon>
        <taxon>Sebacinales</taxon>
        <taxon>Serendipitaceae</taxon>
        <taxon>Serendipita</taxon>
    </lineage>
</organism>
<evidence type="ECO:0000313" key="2">
    <source>
        <dbReference type="EMBL" id="CCA72267.1"/>
    </source>
</evidence>
<dbReference type="AlphaFoldDB" id="G4TLS4"/>